<reference evidence="1" key="1">
    <citation type="submission" date="2021-09" db="EMBL/GenBank/DDBJ databases">
        <title>Genome analysis of Fictibacillus sp. KIGAM418 isolated from marine sediment.</title>
        <authorList>
            <person name="Seo M.-J."/>
            <person name="Cho E.-S."/>
            <person name="Hwang C.Y."/>
        </authorList>
    </citation>
    <scope>NUCLEOTIDE SEQUENCE</scope>
    <source>
        <strain evidence="1">KIGAM418</strain>
    </source>
</reference>
<dbReference type="SUPFAM" id="SSF159173">
    <property type="entry name" value="YkvR-like"/>
    <property type="match status" value="1"/>
</dbReference>
<organism evidence="1 2">
    <name type="scientific">Fictibacillus marinisediminis</name>
    <dbReference type="NCBI Taxonomy" id="2878389"/>
    <lineage>
        <taxon>Bacteria</taxon>
        <taxon>Bacillati</taxon>
        <taxon>Bacillota</taxon>
        <taxon>Bacilli</taxon>
        <taxon>Bacillales</taxon>
        <taxon>Fictibacillaceae</taxon>
        <taxon>Fictibacillus</taxon>
    </lineage>
</organism>
<evidence type="ECO:0000313" key="1">
    <source>
        <dbReference type="EMBL" id="MCK6258233.1"/>
    </source>
</evidence>
<dbReference type="AlphaFoldDB" id="A0A9X1XES0"/>
<gene>
    <name evidence="1" type="ORF">LCY76_16800</name>
</gene>
<dbReference type="Proteomes" id="UP001139011">
    <property type="component" value="Unassembled WGS sequence"/>
</dbReference>
<dbReference type="Gene3D" id="2.40.30.80">
    <property type="entry name" value="YkvR-like"/>
    <property type="match status" value="1"/>
</dbReference>
<sequence length="93" mass="10962">MNTVILNDRKFDVTDLHLTTTASQLKKIRFKFKVEHSEYHDITTLLYKNDFEVKVPEKDLRFRAEISQYSTSITDLYKETAVGDFALELTEKE</sequence>
<dbReference type="RefSeq" id="WP_248253566.1">
    <property type="nucleotide sequence ID" value="NZ_JAIWJX010000002.1"/>
</dbReference>
<dbReference type="EMBL" id="JAIWJX010000002">
    <property type="protein sequence ID" value="MCK6258233.1"/>
    <property type="molecule type" value="Genomic_DNA"/>
</dbReference>
<name>A0A9X1XES0_9BACL</name>
<accession>A0A9X1XES0</accession>
<keyword evidence="2" id="KW-1185">Reference proteome</keyword>
<dbReference type="InterPro" id="IPR021596">
    <property type="entry name" value="DUF3219"/>
</dbReference>
<proteinExistence type="predicted"/>
<comment type="caution">
    <text evidence="1">The sequence shown here is derived from an EMBL/GenBank/DDBJ whole genome shotgun (WGS) entry which is preliminary data.</text>
</comment>
<dbReference type="InterPro" id="IPR023105">
    <property type="entry name" value="YkvR-like_sf"/>
</dbReference>
<dbReference type="Pfam" id="PF11514">
    <property type="entry name" value="DUF3219"/>
    <property type="match status" value="1"/>
</dbReference>
<evidence type="ECO:0000313" key="2">
    <source>
        <dbReference type="Proteomes" id="UP001139011"/>
    </source>
</evidence>
<protein>
    <submittedName>
        <fullName evidence="1">YkvR family protein</fullName>
    </submittedName>
</protein>